<gene>
    <name evidence="3" type="ORF">CCMP2556_LOCUS17202</name>
</gene>
<dbReference type="InterPro" id="IPR003169">
    <property type="entry name" value="GYF"/>
</dbReference>
<organism evidence="3 4">
    <name type="scientific">Durusdinium trenchii</name>
    <dbReference type="NCBI Taxonomy" id="1381693"/>
    <lineage>
        <taxon>Eukaryota</taxon>
        <taxon>Sar</taxon>
        <taxon>Alveolata</taxon>
        <taxon>Dinophyceae</taxon>
        <taxon>Suessiales</taxon>
        <taxon>Symbiodiniaceae</taxon>
        <taxon>Durusdinium</taxon>
    </lineage>
</organism>
<dbReference type="Pfam" id="PF02213">
    <property type="entry name" value="GYF"/>
    <property type="match status" value="1"/>
</dbReference>
<dbReference type="InterPro" id="IPR035445">
    <property type="entry name" value="GYF-like_dom_sf"/>
</dbReference>
<evidence type="ECO:0000313" key="4">
    <source>
        <dbReference type="Proteomes" id="UP001642484"/>
    </source>
</evidence>
<dbReference type="Gene3D" id="3.30.1490.40">
    <property type="match status" value="1"/>
</dbReference>
<feature type="compositionally biased region" description="Pro residues" evidence="1">
    <location>
        <begin position="145"/>
        <end position="156"/>
    </location>
</feature>
<dbReference type="Proteomes" id="UP001642484">
    <property type="component" value="Unassembled WGS sequence"/>
</dbReference>
<dbReference type="SUPFAM" id="SSF55277">
    <property type="entry name" value="GYF domain"/>
    <property type="match status" value="1"/>
</dbReference>
<feature type="compositionally biased region" description="Pro residues" evidence="1">
    <location>
        <begin position="212"/>
        <end position="222"/>
    </location>
</feature>
<evidence type="ECO:0000259" key="2">
    <source>
        <dbReference type="PROSITE" id="PS50829"/>
    </source>
</evidence>
<dbReference type="PROSITE" id="PS50829">
    <property type="entry name" value="GYF"/>
    <property type="match status" value="1"/>
</dbReference>
<feature type="compositionally biased region" description="Pro residues" evidence="1">
    <location>
        <begin position="165"/>
        <end position="179"/>
    </location>
</feature>
<name>A0ABP0KRA2_9DINO</name>
<proteinExistence type="predicted"/>
<dbReference type="EMBL" id="CAXAMN010009446">
    <property type="protein sequence ID" value="CAK9028713.1"/>
    <property type="molecule type" value="Genomic_DNA"/>
</dbReference>
<sequence>MDALGFPQVMQGPPVNINVVQNGLGALPPNLTFLQQLPPDAQAAVGVQAAAGQTMPSGGFAPHPMPGVQQMHPGLAGVFPGVGQPAGLPVGMPGQPAGPPLGMPGQPMGMQQPWVAGVTRRVSEFLLCLALIARRPRPTQSAPSMIPPMQPAPTLPPTMSKAPPDQFPRPVAPPRGMPRPRPRGWMPPHEAPHPYRPRVPMQARPGMRPAQTVPPRPVPPRTPMSKNADNPEESSETGLKRPDSDSATASNATVSAAVAVVEEATPMEERQWFYKDASGMVQGPYSSSVMSSWSRSGFFPAETMVRSADETSFTELGNGMRLIMSSLKEG</sequence>
<keyword evidence="4" id="KW-1185">Reference proteome</keyword>
<dbReference type="SMART" id="SM00444">
    <property type="entry name" value="GYF"/>
    <property type="match status" value="1"/>
</dbReference>
<protein>
    <recommendedName>
        <fullName evidence="2">GYF domain-containing protein</fullName>
    </recommendedName>
</protein>
<reference evidence="3 4" key="1">
    <citation type="submission" date="2024-02" db="EMBL/GenBank/DDBJ databases">
        <authorList>
            <person name="Chen Y."/>
            <person name="Shah S."/>
            <person name="Dougan E. K."/>
            <person name="Thang M."/>
            <person name="Chan C."/>
        </authorList>
    </citation>
    <scope>NUCLEOTIDE SEQUENCE [LARGE SCALE GENOMIC DNA]</scope>
</reference>
<accession>A0ABP0KRA2</accession>
<evidence type="ECO:0000313" key="3">
    <source>
        <dbReference type="EMBL" id="CAK9028713.1"/>
    </source>
</evidence>
<comment type="caution">
    <text evidence="3">The sequence shown here is derived from an EMBL/GenBank/DDBJ whole genome shotgun (WGS) entry which is preliminary data.</text>
</comment>
<feature type="region of interest" description="Disordered" evidence="1">
    <location>
        <begin position="137"/>
        <end position="251"/>
    </location>
</feature>
<evidence type="ECO:0000256" key="1">
    <source>
        <dbReference type="SAM" id="MobiDB-lite"/>
    </source>
</evidence>
<feature type="domain" description="GYF" evidence="2">
    <location>
        <begin position="269"/>
        <end position="317"/>
    </location>
</feature>